<sequence length="426" mass="47941">MKPNNQKHARGFLFSPPLEGLGEAFKLAWRNIWRNRKRTVITVASVFFGVLLSTFMTSMQEGTYSKMIDNVVSSYSGYIQVHHPEYWDNKTIDYSFTPSDSLIEALEKNPKITSFVPRLQSFALLSYGSNTKGGALIGVDPVKENNMSKLSQWVIEGNYLKPGDDGILLAVNLAKNLGVEVNDTLVLISQGYHGSTAAALFPVRGILKFPSPAMNNMGGYIDLKNAQNFFSVPNQYSSLVLMVTDYSEVNKQKHLLQNEFKDQYEIMTWDEMDPLTKNMIDADRSGAYITKGILYALVGFGIFGTVIMMMAERRKEMGIMIAIGMQKKRLSSILFFEIALIGFIGVLVGFAVSLPFISYFVYHPIPLTGESAKAYEEFGFEPAMYFSAQWFIFARQVLIIFIITLLVYLYPLVKTYGMKLTKALHA</sequence>
<keyword evidence="4 7" id="KW-0812">Transmembrane</keyword>
<name>A0A419W702_9BACT</name>
<organism evidence="10 11">
    <name type="scientific">Mangrovibacterium diazotrophicum</name>
    <dbReference type="NCBI Taxonomy" id="1261403"/>
    <lineage>
        <taxon>Bacteria</taxon>
        <taxon>Pseudomonadati</taxon>
        <taxon>Bacteroidota</taxon>
        <taxon>Bacteroidia</taxon>
        <taxon>Marinilabiliales</taxon>
        <taxon>Prolixibacteraceae</taxon>
        <taxon>Mangrovibacterium</taxon>
    </lineage>
</organism>
<accession>A0A419W702</accession>
<dbReference type="Proteomes" id="UP000283387">
    <property type="component" value="Unassembled WGS sequence"/>
</dbReference>
<proteinExistence type="inferred from homology"/>
<evidence type="ECO:0000256" key="7">
    <source>
        <dbReference type="SAM" id="Phobius"/>
    </source>
</evidence>
<keyword evidence="11" id="KW-1185">Reference proteome</keyword>
<keyword evidence="10" id="KW-0449">Lipoprotein</keyword>
<evidence type="ECO:0000256" key="6">
    <source>
        <dbReference type="ARBA" id="ARBA00023136"/>
    </source>
</evidence>
<evidence type="ECO:0000256" key="5">
    <source>
        <dbReference type="ARBA" id="ARBA00022989"/>
    </source>
</evidence>
<keyword evidence="3" id="KW-1003">Cell membrane</keyword>
<comment type="subcellular location">
    <subcellularLocation>
        <location evidence="1">Cell membrane</location>
        <topology evidence="1">Multi-pass membrane protein</topology>
    </subcellularLocation>
</comment>
<feature type="transmembrane region" description="Helical" evidence="7">
    <location>
        <begin position="292"/>
        <end position="311"/>
    </location>
</feature>
<dbReference type="InterPro" id="IPR003838">
    <property type="entry name" value="ABC3_permease_C"/>
</dbReference>
<evidence type="ECO:0000256" key="3">
    <source>
        <dbReference type="ARBA" id="ARBA00022475"/>
    </source>
</evidence>
<dbReference type="InterPro" id="IPR051447">
    <property type="entry name" value="Lipoprotein-release_system"/>
</dbReference>
<dbReference type="EMBL" id="RAPN01000001">
    <property type="protein sequence ID" value="RKD91142.1"/>
    <property type="molecule type" value="Genomic_DNA"/>
</dbReference>
<dbReference type="OrthoDB" id="9784014at2"/>
<feature type="transmembrane region" description="Helical" evidence="7">
    <location>
        <begin position="390"/>
        <end position="413"/>
    </location>
</feature>
<dbReference type="Pfam" id="PF12704">
    <property type="entry name" value="MacB_PCD"/>
    <property type="match status" value="1"/>
</dbReference>
<evidence type="ECO:0000313" key="11">
    <source>
        <dbReference type="Proteomes" id="UP000283387"/>
    </source>
</evidence>
<keyword evidence="5 7" id="KW-1133">Transmembrane helix</keyword>
<feature type="domain" description="MacB-like periplasmic core" evidence="9">
    <location>
        <begin position="39"/>
        <end position="246"/>
    </location>
</feature>
<dbReference type="Pfam" id="PF02687">
    <property type="entry name" value="FtsX"/>
    <property type="match status" value="1"/>
</dbReference>
<evidence type="ECO:0000256" key="4">
    <source>
        <dbReference type="ARBA" id="ARBA00022692"/>
    </source>
</evidence>
<dbReference type="RefSeq" id="WP_120272473.1">
    <property type="nucleotide sequence ID" value="NZ_RAPN01000001.1"/>
</dbReference>
<keyword evidence="6 7" id="KW-0472">Membrane</keyword>
<comment type="caution">
    <text evidence="10">The sequence shown here is derived from an EMBL/GenBank/DDBJ whole genome shotgun (WGS) entry which is preliminary data.</text>
</comment>
<dbReference type="InterPro" id="IPR025857">
    <property type="entry name" value="MacB_PCD"/>
</dbReference>
<dbReference type="GO" id="GO:0044874">
    <property type="term" value="P:lipoprotein localization to outer membrane"/>
    <property type="evidence" value="ECO:0007669"/>
    <property type="project" value="TreeGrafter"/>
</dbReference>
<dbReference type="GO" id="GO:0098797">
    <property type="term" value="C:plasma membrane protein complex"/>
    <property type="evidence" value="ECO:0007669"/>
    <property type="project" value="TreeGrafter"/>
</dbReference>
<protein>
    <submittedName>
        <fullName evidence="10">ABC-type lipoprotein release transport system permease subunit</fullName>
    </submittedName>
</protein>
<dbReference type="AlphaFoldDB" id="A0A419W702"/>
<comment type="similarity">
    <text evidence="2">Belongs to the ABC-4 integral membrane protein family. LolC/E subfamily.</text>
</comment>
<reference evidence="10 11" key="1">
    <citation type="submission" date="2018-09" db="EMBL/GenBank/DDBJ databases">
        <title>Genomic Encyclopedia of Archaeal and Bacterial Type Strains, Phase II (KMG-II): from individual species to whole genera.</title>
        <authorList>
            <person name="Goeker M."/>
        </authorList>
    </citation>
    <scope>NUCLEOTIDE SEQUENCE [LARGE SCALE GENOMIC DNA]</scope>
    <source>
        <strain evidence="10 11">DSM 27148</strain>
    </source>
</reference>
<dbReference type="PANTHER" id="PTHR30489">
    <property type="entry name" value="LIPOPROTEIN-RELEASING SYSTEM TRANSMEMBRANE PROTEIN LOLE"/>
    <property type="match status" value="1"/>
</dbReference>
<evidence type="ECO:0000256" key="2">
    <source>
        <dbReference type="ARBA" id="ARBA00005236"/>
    </source>
</evidence>
<feature type="transmembrane region" description="Helical" evidence="7">
    <location>
        <begin position="332"/>
        <end position="362"/>
    </location>
</feature>
<feature type="transmembrane region" description="Helical" evidence="7">
    <location>
        <begin position="40"/>
        <end position="59"/>
    </location>
</feature>
<dbReference type="PANTHER" id="PTHR30489:SF0">
    <property type="entry name" value="LIPOPROTEIN-RELEASING SYSTEM TRANSMEMBRANE PROTEIN LOLE"/>
    <property type="match status" value="1"/>
</dbReference>
<evidence type="ECO:0000256" key="1">
    <source>
        <dbReference type="ARBA" id="ARBA00004651"/>
    </source>
</evidence>
<evidence type="ECO:0000259" key="8">
    <source>
        <dbReference type="Pfam" id="PF02687"/>
    </source>
</evidence>
<evidence type="ECO:0000313" key="10">
    <source>
        <dbReference type="EMBL" id="RKD91142.1"/>
    </source>
</evidence>
<feature type="domain" description="ABC3 transporter permease C-terminal" evidence="8">
    <location>
        <begin position="293"/>
        <end position="418"/>
    </location>
</feature>
<evidence type="ECO:0000259" key="9">
    <source>
        <dbReference type="Pfam" id="PF12704"/>
    </source>
</evidence>
<gene>
    <name evidence="10" type="ORF">BC643_1491</name>
</gene>